<name>A0A5C7HWQ2_9ROSI</name>
<evidence type="ECO:0000313" key="9">
    <source>
        <dbReference type="Proteomes" id="UP000323000"/>
    </source>
</evidence>
<dbReference type="PROSITE" id="PS51485">
    <property type="entry name" value="PHYTOCYANIN"/>
    <property type="match status" value="1"/>
</dbReference>
<keyword evidence="6" id="KW-0732">Signal</keyword>
<feature type="domain" description="Phytocyanin" evidence="7">
    <location>
        <begin position="27"/>
        <end position="126"/>
    </location>
</feature>
<evidence type="ECO:0000256" key="3">
    <source>
        <dbReference type="ARBA" id="ARBA00023157"/>
    </source>
</evidence>
<evidence type="ECO:0000256" key="1">
    <source>
        <dbReference type="ARBA" id="ARBA00022723"/>
    </source>
</evidence>
<evidence type="ECO:0000313" key="8">
    <source>
        <dbReference type="EMBL" id="TXG61238.1"/>
    </source>
</evidence>
<protein>
    <recommendedName>
        <fullName evidence="7">Phytocyanin domain-containing protein</fullName>
    </recommendedName>
</protein>
<keyword evidence="9" id="KW-1185">Reference proteome</keyword>
<reference evidence="9" key="1">
    <citation type="journal article" date="2019" name="Gigascience">
        <title>De novo genome assembly of the endangered Acer yangbiense, a plant species with extremely small populations endemic to Yunnan Province, China.</title>
        <authorList>
            <person name="Yang J."/>
            <person name="Wariss H.M."/>
            <person name="Tao L."/>
            <person name="Zhang R."/>
            <person name="Yun Q."/>
            <person name="Hollingsworth P."/>
            <person name="Dao Z."/>
            <person name="Luo G."/>
            <person name="Guo H."/>
            <person name="Ma Y."/>
            <person name="Sun W."/>
        </authorList>
    </citation>
    <scope>NUCLEOTIDE SEQUENCE [LARGE SCALE GENOMIC DNA]</scope>
    <source>
        <strain evidence="9">cv. Malutang</strain>
    </source>
</reference>
<keyword evidence="4" id="KW-0325">Glycoprotein</keyword>
<dbReference type="FunFam" id="2.60.40.420:FF:000034">
    <property type="entry name" value="Cupredoxin superfamily protein"/>
    <property type="match status" value="1"/>
</dbReference>
<feature type="region of interest" description="Disordered" evidence="5">
    <location>
        <begin position="124"/>
        <end position="147"/>
    </location>
</feature>
<dbReference type="EMBL" id="VAHF01000005">
    <property type="protein sequence ID" value="TXG61238.1"/>
    <property type="molecule type" value="Genomic_DNA"/>
</dbReference>
<dbReference type="InterPro" id="IPR003245">
    <property type="entry name" value="Phytocyanin_dom"/>
</dbReference>
<dbReference type="Gene3D" id="2.60.40.420">
    <property type="entry name" value="Cupredoxins - blue copper proteins"/>
    <property type="match status" value="1"/>
</dbReference>
<feature type="signal peptide" evidence="6">
    <location>
        <begin position="1"/>
        <end position="26"/>
    </location>
</feature>
<dbReference type="Pfam" id="PF02298">
    <property type="entry name" value="Cu_bind_like"/>
    <property type="match status" value="1"/>
</dbReference>
<comment type="caution">
    <text evidence="8">The sequence shown here is derived from an EMBL/GenBank/DDBJ whole genome shotgun (WGS) entry which is preliminary data.</text>
</comment>
<organism evidence="8 9">
    <name type="scientific">Acer yangbiense</name>
    <dbReference type="NCBI Taxonomy" id="1000413"/>
    <lineage>
        <taxon>Eukaryota</taxon>
        <taxon>Viridiplantae</taxon>
        <taxon>Streptophyta</taxon>
        <taxon>Embryophyta</taxon>
        <taxon>Tracheophyta</taxon>
        <taxon>Spermatophyta</taxon>
        <taxon>Magnoliopsida</taxon>
        <taxon>eudicotyledons</taxon>
        <taxon>Gunneridae</taxon>
        <taxon>Pentapetalae</taxon>
        <taxon>rosids</taxon>
        <taxon>malvids</taxon>
        <taxon>Sapindales</taxon>
        <taxon>Sapindaceae</taxon>
        <taxon>Hippocastanoideae</taxon>
        <taxon>Acereae</taxon>
        <taxon>Acer</taxon>
    </lineage>
</organism>
<evidence type="ECO:0000259" key="7">
    <source>
        <dbReference type="PROSITE" id="PS51485"/>
    </source>
</evidence>
<evidence type="ECO:0000256" key="2">
    <source>
        <dbReference type="ARBA" id="ARBA00023008"/>
    </source>
</evidence>
<keyword evidence="2" id="KW-0186">Copper</keyword>
<dbReference type="GO" id="GO:0009055">
    <property type="term" value="F:electron transfer activity"/>
    <property type="evidence" value="ECO:0007669"/>
    <property type="project" value="InterPro"/>
</dbReference>
<dbReference type="PANTHER" id="PTHR33021">
    <property type="entry name" value="BLUE COPPER PROTEIN"/>
    <property type="match status" value="1"/>
</dbReference>
<dbReference type="PANTHER" id="PTHR33021:SF496">
    <property type="entry name" value="OS08G0482700 PROTEIN"/>
    <property type="match status" value="1"/>
</dbReference>
<dbReference type="GO" id="GO:0005886">
    <property type="term" value="C:plasma membrane"/>
    <property type="evidence" value="ECO:0007669"/>
    <property type="project" value="TreeGrafter"/>
</dbReference>
<feature type="chain" id="PRO_5022750171" description="Phytocyanin domain-containing protein" evidence="6">
    <location>
        <begin position="27"/>
        <end position="169"/>
    </location>
</feature>
<dbReference type="InterPro" id="IPR028871">
    <property type="entry name" value="BlueCu_1_BS"/>
</dbReference>
<dbReference type="AlphaFoldDB" id="A0A5C7HWQ2"/>
<dbReference type="Proteomes" id="UP000323000">
    <property type="component" value="Chromosome 5"/>
</dbReference>
<evidence type="ECO:0000256" key="5">
    <source>
        <dbReference type="SAM" id="MobiDB-lite"/>
    </source>
</evidence>
<dbReference type="PROSITE" id="PS00196">
    <property type="entry name" value="COPPER_BLUE"/>
    <property type="match status" value="1"/>
</dbReference>
<sequence>MGRIMSMSQLLMALALVASLLQGTAADEYHVGNATGWVSTESAAFYTNWAAAFTFEVVFNFTTGEHNVAVVTKDAFDSCNTANTTNIDSTGPATVTLSTAGVHYFICTIPGHCARQKLSVTVVADKDNPSPPTTTTTNNTSPPPSSASPRGVAFAFVFMSLGIAFFCCG</sequence>
<evidence type="ECO:0000256" key="6">
    <source>
        <dbReference type="SAM" id="SignalP"/>
    </source>
</evidence>
<dbReference type="InterPro" id="IPR008972">
    <property type="entry name" value="Cupredoxin"/>
</dbReference>
<keyword evidence="3" id="KW-1015">Disulfide bond</keyword>
<keyword evidence="1" id="KW-0479">Metal-binding</keyword>
<proteinExistence type="predicted"/>
<evidence type="ECO:0000256" key="4">
    <source>
        <dbReference type="ARBA" id="ARBA00023180"/>
    </source>
</evidence>
<dbReference type="InterPro" id="IPR039391">
    <property type="entry name" value="Phytocyanin-like"/>
</dbReference>
<dbReference type="GO" id="GO:0046872">
    <property type="term" value="F:metal ion binding"/>
    <property type="evidence" value="ECO:0007669"/>
    <property type="project" value="UniProtKB-KW"/>
</dbReference>
<accession>A0A5C7HWQ2</accession>
<dbReference type="SUPFAM" id="SSF49503">
    <property type="entry name" value="Cupredoxins"/>
    <property type="match status" value="1"/>
</dbReference>
<gene>
    <name evidence="8" type="ORF">EZV62_012601</name>
</gene>
<dbReference type="OrthoDB" id="5421909at2759"/>